<evidence type="ECO:0000313" key="3">
    <source>
        <dbReference type="Proteomes" id="UP000321464"/>
    </source>
</evidence>
<gene>
    <name evidence="2" type="ORF">NSE01_04950</name>
</gene>
<feature type="chain" id="PRO_5021762755" description="AB hydrolase-1 domain-containing protein" evidence="1">
    <location>
        <begin position="20"/>
        <end position="349"/>
    </location>
</feature>
<keyword evidence="1" id="KW-0732">Signal</keyword>
<accession>A0A512AG95</accession>
<dbReference type="InterPro" id="IPR050266">
    <property type="entry name" value="AB_hydrolase_sf"/>
</dbReference>
<feature type="signal peptide" evidence="1">
    <location>
        <begin position="1"/>
        <end position="19"/>
    </location>
</feature>
<reference evidence="2 3" key="1">
    <citation type="submission" date="2019-07" db="EMBL/GenBank/DDBJ databases">
        <title>Whole genome shotgun sequence of Novosphingobium sediminis NBRC 106119.</title>
        <authorList>
            <person name="Hosoyama A."/>
            <person name="Uohara A."/>
            <person name="Ohji S."/>
            <person name="Ichikawa N."/>
        </authorList>
    </citation>
    <scope>NUCLEOTIDE SEQUENCE [LARGE SCALE GENOMIC DNA]</scope>
    <source>
        <strain evidence="2 3">NBRC 106119</strain>
    </source>
</reference>
<dbReference type="InterPro" id="IPR029058">
    <property type="entry name" value="AB_hydrolase_fold"/>
</dbReference>
<proteinExistence type="predicted"/>
<evidence type="ECO:0000313" key="2">
    <source>
        <dbReference type="EMBL" id="GEN98662.1"/>
    </source>
</evidence>
<dbReference type="Proteomes" id="UP000321464">
    <property type="component" value="Unassembled WGS sequence"/>
</dbReference>
<dbReference type="AlphaFoldDB" id="A0A512AG95"/>
<organism evidence="2 3">
    <name type="scientific">Novosphingobium sediminis</name>
    <dbReference type="NCBI Taxonomy" id="707214"/>
    <lineage>
        <taxon>Bacteria</taxon>
        <taxon>Pseudomonadati</taxon>
        <taxon>Pseudomonadota</taxon>
        <taxon>Alphaproteobacteria</taxon>
        <taxon>Sphingomonadales</taxon>
        <taxon>Sphingomonadaceae</taxon>
        <taxon>Novosphingobium</taxon>
    </lineage>
</organism>
<name>A0A512AG95_9SPHN</name>
<protein>
    <recommendedName>
        <fullName evidence="4">AB hydrolase-1 domain-containing protein</fullName>
    </recommendedName>
</protein>
<evidence type="ECO:0008006" key="4">
    <source>
        <dbReference type="Google" id="ProtNLM"/>
    </source>
</evidence>
<sequence>MIMRLAALALALFAVPAMAKPNAFPDRFDPIGTPVQSLVSGEGRTLHYTDTGEAGWRPMLFIGGVGTSARAPELVAFLDTLRRRLHVRIISVERNGLGDTAYDPNWTFADYVGEVRQVLGHLKIDRFALVAISGGGAYAGHIAAAMPERITSWHMLAAIASLPAESPVCKADPAALEAMLAKQVGAPREFWAMPADGVAAHVPGFADRAADEGAHAYFIAGQHGDARAVAREYRSFCNAPAAVTRFPAPAFFTYGEADKLVPPAQGEYWAAKVAGKVTFRRYPGEGHDVQYRHWDQVLLDVSGRGGETLVCRGGKSQLVSGIIAPAAMPKGSTLGLCAWNRKEPSHAGQ</sequence>
<dbReference type="EMBL" id="BJYR01000003">
    <property type="protein sequence ID" value="GEN98662.1"/>
    <property type="molecule type" value="Genomic_DNA"/>
</dbReference>
<keyword evidence="3" id="KW-1185">Reference proteome</keyword>
<comment type="caution">
    <text evidence="2">The sequence shown here is derived from an EMBL/GenBank/DDBJ whole genome shotgun (WGS) entry which is preliminary data.</text>
</comment>
<dbReference type="PANTHER" id="PTHR43798">
    <property type="entry name" value="MONOACYLGLYCEROL LIPASE"/>
    <property type="match status" value="1"/>
</dbReference>
<dbReference type="OrthoDB" id="495620at2"/>
<evidence type="ECO:0000256" key="1">
    <source>
        <dbReference type="SAM" id="SignalP"/>
    </source>
</evidence>
<dbReference type="Gene3D" id="3.40.50.1820">
    <property type="entry name" value="alpha/beta hydrolase"/>
    <property type="match status" value="1"/>
</dbReference>
<dbReference type="SUPFAM" id="SSF53474">
    <property type="entry name" value="alpha/beta-Hydrolases"/>
    <property type="match status" value="1"/>
</dbReference>